<evidence type="ECO:0000313" key="2">
    <source>
        <dbReference type="EMBL" id="GAA5809000.1"/>
    </source>
</evidence>
<feature type="region of interest" description="Disordered" evidence="1">
    <location>
        <begin position="343"/>
        <end position="369"/>
    </location>
</feature>
<dbReference type="Proteomes" id="UP001473302">
    <property type="component" value="Unassembled WGS sequence"/>
</dbReference>
<gene>
    <name evidence="2" type="ORF">MFLAVUS_002401</name>
</gene>
<evidence type="ECO:0000256" key="1">
    <source>
        <dbReference type="SAM" id="MobiDB-lite"/>
    </source>
</evidence>
<comment type="caution">
    <text evidence="2">The sequence shown here is derived from an EMBL/GenBank/DDBJ whole genome shotgun (WGS) entry which is preliminary data.</text>
</comment>
<accession>A0ABP9YQ88</accession>
<feature type="region of interest" description="Disordered" evidence="1">
    <location>
        <begin position="302"/>
        <end position="322"/>
    </location>
</feature>
<reference evidence="2 3" key="1">
    <citation type="submission" date="2024-04" db="EMBL/GenBank/DDBJ databases">
        <title>genome sequences of Mucor flavus KT1a and Helicostylum pulchrum KT1b strains isolated from the surface of a dry-aged beef.</title>
        <authorList>
            <person name="Toyotome T."/>
            <person name="Hosono M."/>
            <person name="Torimaru M."/>
            <person name="Fukuda K."/>
            <person name="Mikami N."/>
        </authorList>
    </citation>
    <scope>NUCLEOTIDE SEQUENCE [LARGE SCALE GENOMIC DNA]</scope>
    <source>
        <strain evidence="2 3">KT1a</strain>
    </source>
</reference>
<evidence type="ECO:0000313" key="3">
    <source>
        <dbReference type="Proteomes" id="UP001473302"/>
    </source>
</evidence>
<protein>
    <submittedName>
        <fullName evidence="2">Uncharacterized protein</fullName>
    </submittedName>
</protein>
<name>A0ABP9YQ88_9FUNG</name>
<dbReference type="EMBL" id="BAABUK010000004">
    <property type="protein sequence ID" value="GAA5809000.1"/>
    <property type="molecule type" value="Genomic_DNA"/>
</dbReference>
<keyword evidence="3" id="KW-1185">Reference proteome</keyword>
<proteinExistence type="predicted"/>
<sequence length="369" mass="39398">MSTTTEPIVTEQVAAAAPSQVVEAPQVPVTETEQVAANKIEEPTATVADEVAATEVAEATEATAPAPTTSKSNSTNRLSLFLGKAKTFVDKKVHEKKPAVPKKDTEEVTVADVAEPIVASSPVVEEPVAVEEHVAREVETAKVPKTEKRKSILAGIFRSKSPVKDVEKSEDVIVEAPTTTEQVADETVTTTDKEETPVAVVVEEEPAVVEQAEKEKMLDQIKRSPLGKLFKQKKEAEHKETSTPEAPVIAEPEVAAVVVEETPVVADVVEPAVEAPVAQEKVARSGSPLGRRITQMFRGFSSKKKVPTVADTEEANKEEGTREIATETAVIEQAPVIEQAQAAAEDMHQEKPTSEVVVPAHVPAAQLTA</sequence>
<organism evidence="2 3">
    <name type="scientific">Mucor flavus</name>
    <dbReference type="NCBI Taxonomy" id="439312"/>
    <lineage>
        <taxon>Eukaryota</taxon>
        <taxon>Fungi</taxon>
        <taxon>Fungi incertae sedis</taxon>
        <taxon>Mucoromycota</taxon>
        <taxon>Mucoromycotina</taxon>
        <taxon>Mucoromycetes</taxon>
        <taxon>Mucorales</taxon>
        <taxon>Mucorineae</taxon>
        <taxon>Mucoraceae</taxon>
        <taxon>Mucor</taxon>
    </lineage>
</organism>